<reference evidence="7 8" key="1">
    <citation type="submission" date="2017-01" db="EMBL/GenBank/DDBJ databases">
        <authorList>
            <person name="Mah S.A."/>
            <person name="Swanson W.J."/>
            <person name="Moy G.W."/>
            <person name="Vacquier V.D."/>
        </authorList>
    </citation>
    <scope>NUCLEOTIDE SEQUENCE [LARGE SCALE GENOMIC DNA]</scope>
    <source>
        <strain evidence="7 8">CPCC 203464</strain>
    </source>
</reference>
<dbReference type="STRING" id="1344003.SAMN05445060_2216"/>
<dbReference type="EMBL" id="FTNT01000006">
    <property type="protein sequence ID" value="SIS02850.1"/>
    <property type="molecule type" value="Genomic_DNA"/>
</dbReference>
<evidence type="ECO:0000256" key="3">
    <source>
        <dbReference type="ARBA" id="ARBA00022741"/>
    </source>
</evidence>
<dbReference type="GO" id="GO:0005324">
    <property type="term" value="F:long-chain fatty acid transmembrane transporter activity"/>
    <property type="evidence" value="ECO:0007669"/>
    <property type="project" value="TreeGrafter"/>
</dbReference>
<keyword evidence="4" id="KW-0067">ATP-binding</keyword>
<keyword evidence="8" id="KW-1185">Reference proteome</keyword>
<dbReference type="InterPro" id="IPR045851">
    <property type="entry name" value="AMP-bd_C_sf"/>
</dbReference>
<dbReference type="InterPro" id="IPR000873">
    <property type="entry name" value="AMP-dep_synth/lig_dom"/>
</dbReference>
<dbReference type="PANTHER" id="PTHR43107">
    <property type="entry name" value="LONG-CHAIN FATTY ACID TRANSPORT PROTEIN"/>
    <property type="match status" value="1"/>
</dbReference>
<dbReference type="Gene3D" id="3.40.50.12780">
    <property type="entry name" value="N-terminal domain of ligase-like"/>
    <property type="match status" value="1"/>
</dbReference>
<protein>
    <submittedName>
        <fullName evidence="7">Fatty-acyl-CoA synthase</fullName>
    </submittedName>
</protein>
<evidence type="ECO:0000313" key="8">
    <source>
        <dbReference type="Proteomes" id="UP000186218"/>
    </source>
</evidence>
<dbReference type="GO" id="GO:0005886">
    <property type="term" value="C:plasma membrane"/>
    <property type="evidence" value="ECO:0007669"/>
    <property type="project" value="TreeGrafter"/>
</dbReference>
<dbReference type="GO" id="GO:0004467">
    <property type="term" value="F:long-chain fatty acid-CoA ligase activity"/>
    <property type="evidence" value="ECO:0007669"/>
    <property type="project" value="TreeGrafter"/>
</dbReference>
<dbReference type="InterPro" id="IPR042099">
    <property type="entry name" value="ANL_N_sf"/>
</dbReference>
<name>A0A1N7FRB7_9NOCA</name>
<organism evidence="7 8">
    <name type="scientific">Williamsia sterculiae</name>
    <dbReference type="NCBI Taxonomy" id="1344003"/>
    <lineage>
        <taxon>Bacteria</taxon>
        <taxon>Bacillati</taxon>
        <taxon>Actinomycetota</taxon>
        <taxon>Actinomycetes</taxon>
        <taxon>Mycobacteriales</taxon>
        <taxon>Nocardiaceae</taxon>
        <taxon>Williamsia</taxon>
    </lineage>
</organism>
<evidence type="ECO:0000256" key="1">
    <source>
        <dbReference type="ARBA" id="ARBA00006432"/>
    </source>
</evidence>
<comment type="similarity">
    <text evidence="1">Belongs to the ATP-dependent AMP-binding enzyme family.</text>
</comment>
<accession>A0A1N7FRB7</accession>
<gene>
    <name evidence="7" type="ORF">SAMN05445060_2216</name>
</gene>
<dbReference type="InterPro" id="IPR025110">
    <property type="entry name" value="AMP-bd_C"/>
</dbReference>
<dbReference type="PROSITE" id="PS00455">
    <property type="entry name" value="AMP_BINDING"/>
    <property type="match status" value="1"/>
</dbReference>
<evidence type="ECO:0000259" key="5">
    <source>
        <dbReference type="Pfam" id="PF00501"/>
    </source>
</evidence>
<dbReference type="GO" id="GO:0005524">
    <property type="term" value="F:ATP binding"/>
    <property type="evidence" value="ECO:0007669"/>
    <property type="project" value="UniProtKB-KW"/>
</dbReference>
<dbReference type="Pfam" id="PF13193">
    <property type="entry name" value="AMP-binding_C"/>
    <property type="match status" value="1"/>
</dbReference>
<evidence type="ECO:0000313" key="7">
    <source>
        <dbReference type="EMBL" id="SIS02850.1"/>
    </source>
</evidence>
<dbReference type="NCBIfam" id="NF006134">
    <property type="entry name" value="PRK08279.1"/>
    <property type="match status" value="1"/>
</dbReference>
<evidence type="ECO:0000259" key="6">
    <source>
        <dbReference type="Pfam" id="PF13193"/>
    </source>
</evidence>
<evidence type="ECO:0000256" key="2">
    <source>
        <dbReference type="ARBA" id="ARBA00022598"/>
    </source>
</evidence>
<dbReference type="Gene3D" id="3.30.300.30">
    <property type="match status" value="1"/>
</dbReference>
<evidence type="ECO:0000256" key="4">
    <source>
        <dbReference type="ARBA" id="ARBA00022840"/>
    </source>
</evidence>
<dbReference type="OrthoDB" id="9803968at2"/>
<dbReference type="PANTHER" id="PTHR43107:SF15">
    <property type="entry name" value="FATTY ACID TRANSPORT PROTEIN 3, ISOFORM A"/>
    <property type="match status" value="1"/>
</dbReference>
<dbReference type="Pfam" id="PF00501">
    <property type="entry name" value="AMP-binding"/>
    <property type="match status" value="1"/>
</dbReference>
<feature type="domain" description="AMP-binding enzyme C-terminal" evidence="6">
    <location>
        <begin position="481"/>
        <end position="554"/>
    </location>
</feature>
<dbReference type="GO" id="GO:0044539">
    <property type="term" value="P:long-chain fatty acid import into cell"/>
    <property type="evidence" value="ECO:0007669"/>
    <property type="project" value="TreeGrafter"/>
</dbReference>
<dbReference type="InterPro" id="IPR020845">
    <property type="entry name" value="AMP-binding_CS"/>
</dbReference>
<dbReference type="AlphaFoldDB" id="A0A1N7FRB7"/>
<keyword evidence="2" id="KW-0436">Ligase</keyword>
<feature type="domain" description="AMP-dependent synthetase/ligase" evidence="5">
    <location>
        <begin position="63"/>
        <end position="369"/>
    </location>
</feature>
<proteinExistence type="inferred from homology"/>
<dbReference type="FunFam" id="3.30.300.30:FF:000020">
    <property type="entry name" value="Long-chain fatty acid transporter"/>
    <property type="match status" value="1"/>
</dbReference>
<keyword evidence="3" id="KW-0547">Nucleotide-binding</keyword>
<sequence length="602" mass="65707">MRPYPEVKATELLVSNESASKIGLLDMARGVVQMAPDAATMVRNAPGLVLRKPDSAETIGLMFQRAAGRHPERPFLRFEGTSISYGECNRMVNRQAALLSRLGVGVGDVVGILAKNSPGAVIAMLAVVKLGAVAGMLNYNQRGEVLDHSVALLEAKALLLDPDCREGLDTVEESSLPPEVRDFDQLAEQSAGLDDSDPAVTATLPAKTKAFYIFTSGTTGLPKASVMSHFRWMKSMSGIGGMGVRLHSHDTMYVALPLYHNNALTVSLSSVLAGGACMAIGRKFSASKFWDDVILNRATAFCYIGELCRYLVAQPEKDTDRAHDVRLVVGNGMRAEIWDTFSDRFGIDRIIEFYGASELNLVFINVFNAKRTAGFCPLPYKVVRYTEDGEPQRDDHGRLTEARKGEAGLLISEITDRNPYDGYTDPEASEKKVIRDAFKDGDTYFNTGDLVRDQGFWHVAFVDRLGDTFRWKGENVATTQVEGALDAGDQVSQSVVYGVGVEGSDGKAGMAAVTVGDNFDPKKLAAELYDSLPGYAIPLFVRIVDELEQTSTFKSRKVELRDQGYSDVGDDKLYVLAGRQDGYVDFYDGYVDDVAKAKAPRG</sequence>
<dbReference type="SUPFAM" id="SSF56801">
    <property type="entry name" value="Acetyl-CoA synthetase-like"/>
    <property type="match status" value="1"/>
</dbReference>
<dbReference type="Proteomes" id="UP000186218">
    <property type="component" value="Unassembled WGS sequence"/>
</dbReference>